<feature type="non-terminal residue" evidence="1">
    <location>
        <position position="73"/>
    </location>
</feature>
<dbReference type="AlphaFoldDB" id="A0A848LYZ3"/>
<proteinExistence type="predicted"/>
<name>A0A848LYZ3_9BACT</name>
<dbReference type="Proteomes" id="UP000518300">
    <property type="component" value="Unassembled WGS sequence"/>
</dbReference>
<protein>
    <submittedName>
        <fullName evidence="1">Uncharacterized protein</fullName>
    </submittedName>
</protein>
<accession>A0A848LYZ3</accession>
<organism evidence="1 2">
    <name type="scientific">Pyxidicoccus fallax</name>
    <dbReference type="NCBI Taxonomy" id="394095"/>
    <lineage>
        <taxon>Bacteria</taxon>
        <taxon>Pseudomonadati</taxon>
        <taxon>Myxococcota</taxon>
        <taxon>Myxococcia</taxon>
        <taxon>Myxococcales</taxon>
        <taxon>Cystobacterineae</taxon>
        <taxon>Myxococcaceae</taxon>
        <taxon>Pyxidicoccus</taxon>
    </lineage>
</organism>
<sequence>MKRTVIVGAVGVLAGIILTLMVVMGLAADFEPRTGELAALRLKETSAFGADDAVAAAPAAPPMEMMEEAEGGG</sequence>
<evidence type="ECO:0000313" key="2">
    <source>
        <dbReference type="Proteomes" id="UP000518300"/>
    </source>
</evidence>
<comment type="caution">
    <text evidence="1">The sequence shown here is derived from an EMBL/GenBank/DDBJ whole genome shotgun (WGS) entry which is preliminary data.</text>
</comment>
<keyword evidence="2" id="KW-1185">Reference proteome</keyword>
<dbReference type="EMBL" id="JABBJJ010000608">
    <property type="protein sequence ID" value="NMO23418.1"/>
    <property type="molecule type" value="Genomic_DNA"/>
</dbReference>
<reference evidence="1 2" key="1">
    <citation type="submission" date="2020-04" db="EMBL/GenBank/DDBJ databases">
        <title>Draft genome of Pyxidicoccus fallax type strain.</title>
        <authorList>
            <person name="Whitworth D.E."/>
        </authorList>
    </citation>
    <scope>NUCLEOTIDE SEQUENCE [LARGE SCALE GENOMIC DNA]</scope>
    <source>
        <strain evidence="1 2">DSM 14698</strain>
    </source>
</reference>
<gene>
    <name evidence="1" type="ORF">HG543_52465</name>
</gene>
<dbReference type="RefSeq" id="WP_169352493.1">
    <property type="nucleotide sequence ID" value="NZ_JABBJJ010000608.1"/>
</dbReference>
<evidence type="ECO:0000313" key="1">
    <source>
        <dbReference type="EMBL" id="NMO23418.1"/>
    </source>
</evidence>